<feature type="compositionally biased region" description="Pro residues" evidence="3">
    <location>
        <begin position="63"/>
        <end position="75"/>
    </location>
</feature>
<proteinExistence type="inferred from homology"/>
<dbReference type="InterPro" id="IPR052932">
    <property type="entry name" value="OprB_Porin"/>
</dbReference>
<dbReference type="GO" id="GO:0008643">
    <property type="term" value="P:carbohydrate transport"/>
    <property type="evidence" value="ECO:0007669"/>
    <property type="project" value="InterPro"/>
</dbReference>
<evidence type="ECO:0000313" key="4">
    <source>
        <dbReference type="EMBL" id="APW58905.1"/>
    </source>
</evidence>
<dbReference type="InterPro" id="IPR007049">
    <property type="entry name" value="Carb-sel_porin_OprB"/>
</dbReference>
<dbReference type="GO" id="GO:0015288">
    <property type="term" value="F:porin activity"/>
    <property type="evidence" value="ECO:0007669"/>
    <property type="project" value="InterPro"/>
</dbReference>
<dbReference type="PANTHER" id="PTHR37944">
    <property type="entry name" value="PORIN B"/>
    <property type="match status" value="1"/>
</dbReference>
<sequence>MGSSAGRSSIVASAVLAWSMGFGGLTFGQEGGPETAASPSSDRPSGTSVYPNFDAGQESPASPVTPPPGPDPYPDGPKSSRFLLGDVFGLRPTWEERGVSFYTSFTQFEQGVASGGFRQAFRWGGKFDILAHLDSDKLGLWEGGMFDLFVESRLGQSVDGFAGVFSPTNLAMFFPVPDAQITAITGLKFTQAITDRTGLFFGKLNALNGDREKFLKYPLTSRFWNGAFNFNLALDRYPYSTPGAGFYTGWERGPSLAFLVLDSHNAPRTSGFENLGRNGVFLYAEAKQATTFFDLPGTQTFAGLYGSGSFTDLAPASFIELPVGATPSPKKAGTWTLLWHTEQRLWVDPDDPDRGLGLYVQTGLGDGNPNPVRGFVSVALCGNSPLPGREGDLLGVGFYDLGLSSKAKSQFPGLRDERGVELFYNLRVAPGWHLTPDLQILHPGLAPVDTAIVFGLRMKIDF</sequence>
<evidence type="ECO:0008006" key="6">
    <source>
        <dbReference type="Google" id="ProtNLM"/>
    </source>
</evidence>
<dbReference type="KEGG" id="pbor:BSF38_00316"/>
<dbReference type="RefSeq" id="WP_076350524.1">
    <property type="nucleotide sequence ID" value="NZ_CP019082.1"/>
</dbReference>
<name>A0A1U7CIY9_9BACT</name>
<evidence type="ECO:0000313" key="5">
    <source>
        <dbReference type="Proteomes" id="UP000186309"/>
    </source>
</evidence>
<evidence type="ECO:0000256" key="2">
    <source>
        <dbReference type="RuleBase" id="RU363072"/>
    </source>
</evidence>
<dbReference type="Gene3D" id="2.40.160.180">
    <property type="entry name" value="Carbohydrate-selective porin OprB"/>
    <property type="match status" value="1"/>
</dbReference>
<comment type="similarity">
    <text evidence="1 2">Belongs to the OprB family.</text>
</comment>
<dbReference type="EMBL" id="CP019082">
    <property type="protein sequence ID" value="APW58905.1"/>
    <property type="molecule type" value="Genomic_DNA"/>
</dbReference>
<protein>
    <recommendedName>
        <fullName evidence="6">Porin B</fullName>
    </recommendedName>
</protein>
<dbReference type="AlphaFoldDB" id="A0A1U7CIY9"/>
<dbReference type="Proteomes" id="UP000186309">
    <property type="component" value="Chromosome"/>
</dbReference>
<gene>
    <name evidence="4" type="ORF">BSF38_00316</name>
</gene>
<keyword evidence="5" id="KW-1185">Reference proteome</keyword>
<accession>A0A1U7CIY9</accession>
<reference evidence="5" key="1">
    <citation type="submission" date="2016-12" db="EMBL/GenBank/DDBJ databases">
        <title>Comparative genomics of four Isosphaeraceae planctomycetes: a common pool of plasmids and glycoside hydrolase genes.</title>
        <authorList>
            <person name="Ivanova A."/>
        </authorList>
    </citation>
    <scope>NUCLEOTIDE SEQUENCE [LARGE SCALE GENOMIC DNA]</scope>
    <source>
        <strain evidence="5">PX4</strain>
    </source>
</reference>
<organism evidence="4 5">
    <name type="scientific">Paludisphaera borealis</name>
    <dbReference type="NCBI Taxonomy" id="1387353"/>
    <lineage>
        <taxon>Bacteria</taxon>
        <taxon>Pseudomonadati</taxon>
        <taxon>Planctomycetota</taxon>
        <taxon>Planctomycetia</taxon>
        <taxon>Isosphaerales</taxon>
        <taxon>Isosphaeraceae</taxon>
        <taxon>Paludisphaera</taxon>
    </lineage>
</organism>
<dbReference type="GO" id="GO:0016020">
    <property type="term" value="C:membrane"/>
    <property type="evidence" value="ECO:0007669"/>
    <property type="project" value="InterPro"/>
</dbReference>
<evidence type="ECO:0000256" key="3">
    <source>
        <dbReference type="SAM" id="MobiDB-lite"/>
    </source>
</evidence>
<feature type="compositionally biased region" description="Polar residues" evidence="3">
    <location>
        <begin position="37"/>
        <end position="50"/>
    </location>
</feature>
<evidence type="ECO:0000256" key="1">
    <source>
        <dbReference type="ARBA" id="ARBA00008769"/>
    </source>
</evidence>
<dbReference type="PANTHER" id="PTHR37944:SF1">
    <property type="entry name" value="PORIN B"/>
    <property type="match status" value="1"/>
</dbReference>
<dbReference type="STRING" id="1387353.BSF38_00316"/>
<dbReference type="InterPro" id="IPR038673">
    <property type="entry name" value="OprB_sf"/>
</dbReference>
<dbReference type="Pfam" id="PF04966">
    <property type="entry name" value="OprB"/>
    <property type="match status" value="1"/>
</dbReference>
<feature type="region of interest" description="Disordered" evidence="3">
    <location>
        <begin position="27"/>
        <end position="77"/>
    </location>
</feature>